<evidence type="ECO:0000256" key="1">
    <source>
        <dbReference type="SAM" id="SignalP"/>
    </source>
</evidence>
<keyword evidence="3" id="KW-1185">Reference proteome</keyword>
<sequence>MLPYLPLSWAIGLVVSLLCSPAVGLRPAINEIYRRDLFAAEREAETKLQKKDLICYEDTALQAFQNSPDAAVPFCSSYLGITDLSSTSMVTAKTTTFTFITSVIGTEGIPATVPSSTVSIIKTGSPMLRNRQAPQPVTPIATAASAIIASCTESPLNATVISIASSACSCLLLTTGVDEVLVTVTTTTTETVMDYAKITSINTVTDGVTTITYTILPSPLTITPPLILPTIPITPSNSSVPTPTLSPPLPGCPVDNGSTYITQGQTFKILCETNFEGPAAQGIIVPTLHSCISDCAAVNLGFSQIRCYAVSYAPFPPSGVSNCFFRTLNNSGHPFTDNNYISAILILPPSISLNTTSMLGPTAFPPASNSAGITISANSTFPTVIPNITISSLTPSISLNSTNATITSDPSFPTVPIPSFTFTNPNQNRTYPLPTGSYNISSYLPTVGKNSSLCALSTVTVTAANSITTVTEEIVATTLTSTVVTTSVMTILLPHSTKLL</sequence>
<reference evidence="2 3" key="1">
    <citation type="submission" date="2024-09" db="EMBL/GenBank/DDBJ databases">
        <title>Rethinking Asexuality: The Enigmatic Case of Functional Sexual Genes in Lepraria (Stereocaulaceae).</title>
        <authorList>
            <person name="Doellman M."/>
            <person name="Sun Y."/>
            <person name="Barcenas-Pena A."/>
            <person name="Lumbsch H.T."/>
            <person name="Grewe F."/>
        </authorList>
    </citation>
    <scope>NUCLEOTIDE SEQUENCE [LARGE SCALE GENOMIC DNA]</scope>
    <source>
        <strain evidence="2 3">Mercado 3170</strain>
    </source>
</reference>
<gene>
    <name evidence="2" type="ORF">N7G274_002585</name>
</gene>
<comment type="caution">
    <text evidence="2">The sequence shown here is derived from an EMBL/GenBank/DDBJ whole genome shotgun (WGS) entry which is preliminary data.</text>
</comment>
<accession>A0ABR4AGD2</accession>
<dbReference type="EMBL" id="JBEFKJ010000008">
    <property type="protein sequence ID" value="KAL2044810.1"/>
    <property type="molecule type" value="Genomic_DNA"/>
</dbReference>
<evidence type="ECO:0008006" key="4">
    <source>
        <dbReference type="Google" id="ProtNLM"/>
    </source>
</evidence>
<evidence type="ECO:0000313" key="3">
    <source>
        <dbReference type="Proteomes" id="UP001590950"/>
    </source>
</evidence>
<evidence type="ECO:0000313" key="2">
    <source>
        <dbReference type="EMBL" id="KAL2044810.1"/>
    </source>
</evidence>
<organism evidence="2 3">
    <name type="scientific">Stereocaulon virgatum</name>
    <dbReference type="NCBI Taxonomy" id="373712"/>
    <lineage>
        <taxon>Eukaryota</taxon>
        <taxon>Fungi</taxon>
        <taxon>Dikarya</taxon>
        <taxon>Ascomycota</taxon>
        <taxon>Pezizomycotina</taxon>
        <taxon>Lecanoromycetes</taxon>
        <taxon>OSLEUM clade</taxon>
        <taxon>Lecanoromycetidae</taxon>
        <taxon>Lecanorales</taxon>
        <taxon>Lecanorineae</taxon>
        <taxon>Stereocaulaceae</taxon>
        <taxon>Stereocaulon</taxon>
    </lineage>
</organism>
<dbReference type="Proteomes" id="UP001590950">
    <property type="component" value="Unassembled WGS sequence"/>
</dbReference>
<keyword evidence="1" id="KW-0732">Signal</keyword>
<feature type="chain" id="PRO_5047168837" description="Apple domain-containing protein" evidence="1">
    <location>
        <begin position="25"/>
        <end position="500"/>
    </location>
</feature>
<name>A0ABR4AGD2_9LECA</name>
<protein>
    <recommendedName>
        <fullName evidence="4">Apple domain-containing protein</fullName>
    </recommendedName>
</protein>
<feature type="signal peptide" evidence="1">
    <location>
        <begin position="1"/>
        <end position="24"/>
    </location>
</feature>
<proteinExistence type="predicted"/>